<dbReference type="Pfam" id="PF00293">
    <property type="entry name" value="NUDIX"/>
    <property type="match status" value="1"/>
</dbReference>
<keyword evidence="1" id="KW-0378">Hydrolase</keyword>
<evidence type="ECO:0000259" key="2">
    <source>
        <dbReference type="PROSITE" id="PS51462"/>
    </source>
</evidence>
<organism evidence="3 4">
    <name type="scientific">Candidatus Uhrbacteria bacterium RIFCSPHIGHO2_02_FULL_60_10</name>
    <dbReference type="NCBI Taxonomy" id="1802392"/>
    <lineage>
        <taxon>Bacteria</taxon>
        <taxon>Candidatus Uhriibacteriota</taxon>
    </lineage>
</organism>
<accession>A0A1F7U5U7</accession>
<dbReference type="GO" id="GO:0006203">
    <property type="term" value="P:dGTP catabolic process"/>
    <property type="evidence" value="ECO:0007669"/>
    <property type="project" value="TreeGrafter"/>
</dbReference>
<dbReference type="Proteomes" id="UP000177088">
    <property type="component" value="Unassembled WGS sequence"/>
</dbReference>
<dbReference type="InterPro" id="IPR020084">
    <property type="entry name" value="NUDIX_hydrolase_CS"/>
</dbReference>
<dbReference type="FunFam" id="3.90.79.10:FF:000060">
    <property type="entry name" value="Nudix hydrolase 1"/>
    <property type="match status" value="1"/>
</dbReference>
<protein>
    <recommendedName>
        <fullName evidence="2">Nudix hydrolase domain-containing protein</fullName>
    </recommendedName>
</protein>
<evidence type="ECO:0000313" key="3">
    <source>
        <dbReference type="EMBL" id="OGL73655.1"/>
    </source>
</evidence>
<reference evidence="3 4" key="1">
    <citation type="journal article" date="2016" name="Nat. Commun.">
        <title>Thousands of microbial genomes shed light on interconnected biogeochemical processes in an aquifer system.</title>
        <authorList>
            <person name="Anantharaman K."/>
            <person name="Brown C.T."/>
            <person name="Hug L.A."/>
            <person name="Sharon I."/>
            <person name="Castelle C.J."/>
            <person name="Probst A.J."/>
            <person name="Thomas B.C."/>
            <person name="Singh A."/>
            <person name="Wilkins M.J."/>
            <person name="Karaoz U."/>
            <person name="Brodie E.L."/>
            <person name="Williams K.H."/>
            <person name="Hubbard S.S."/>
            <person name="Banfield J.F."/>
        </authorList>
    </citation>
    <scope>NUCLEOTIDE SEQUENCE [LARGE SCALE GENOMIC DNA]</scope>
</reference>
<dbReference type="AlphaFoldDB" id="A0A1F7U5U7"/>
<evidence type="ECO:0000313" key="4">
    <source>
        <dbReference type="Proteomes" id="UP000177088"/>
    </source>
</evidence>
<feature type="domain" description="Nudix hydrolase" evidence="2">
    <location>
        <begin position="29"/>
        <end position="156"/>
    </location>
</feature>
<sequence length="173" mass="19055">MRHAQHVSRVTCGGSRKIFDAMAERNFNQPIVGVGVMIMKDGKVLLGLRRGAHGAGEYAFPGGHLELGESYAACASREIEEECGVQVKNLRFQFTSNSMRFAPRHYIHIGMIADWAAGEPVNREPNKCGGWIWCDPNAPPQPLFIFAAQAFESLKSGQVCIDQDGLWAFLGEC</sequence>
<dbReference type="Gene3D" id="3.90.79.10">
    <property type="entry name" value="Nucleoside Triphosphate Pyrophosphohydrolase"/>
    <property type="match status" value="1"/>
</dbReference>
<dbReference type="SUPFAM" id="SSF55811">
    <property type="entry name" value="Nudix"/>
    <property type="match status" value="1"/>
</dbReference>
<dbReference type="EMBL" id="MGEA01000052">
    <property type="protein sequence ID" value="OGL73655.1"/>
    <property type="molecule type" value="Genomic_DNA"/>
</dbReference>
<gene>
    <name evidence="3" type="ORF">A3C96_02145</name>
</gene>
<dbReference type="PROSITE" id="PS51462">
    <property type="entry name" value="NUDIX"/>
    <property type="match status" value="1"/>
</dbReference>
<proteinExistence type="predicted"/>
<dbReference type="PROSITE" id="PS00893">
    <property type="entry name" value="NUDIX_BOX"/>
    <property type="match status" value="1"/>
</dbReference>
<comment type="caution">
    <text evidence="3">The sequence shown here is derived from an EMBL/GenBank/DDBJ whole genome shotgun (WGS) entry which is preliminary data.</text>
</comment>
<evidence type="ECO:0000256" key="1">
    <source>
        <dbReference type="ARBA" id="ARBA00022801"/>
    </source>
</evidence>
<dbReference type="PANTHER" id="PTHR16099:SF5">
    <property type="entry name" value="NUCLEOTIDE TRIPHOSPHATE DIPHOSPHATASE NUDT15"/>
    <property type="match status" value="1"/>
</dbReference>
<dbReference type="PANTHER" id="PTHR16099">
    <property type="entry name" value="8-OXO-DGTP DIPHOSPHATES NUDT15"/>
    <property type="match status" value="1"/>
</dbReference>
<name>A0A1F7U5U7_9BACT</name>
<dbReference type="GO" id="GO:0005829">
    <property type="term" value="C:cytosol"/>
    <property type="evidence" value="ECO:0007669"/>
    <property type="project" value="TreeGrafter"/>
</dbReference>
<dbReference type="GO" id="GO:0035539">
    <property type="term" value="F:8-oxo-7,8-dihydrodeoxyguanosine triphosphate pyrophosphatase activity"/>
    <property type="evidence" value="ECO:0007669"/>
    <property type="project" value="TreeGrafter"/>
</dbReference>
<dbReference type="InterPro" id="IPR015797">
    <property type="entry name" value="NUDIX_hydrolase-like_dom_sf"/>
</dbReference>
<dbReference type="CDD" id="cd04678">
    <property type="entry name" value="NUDIX_MTH2_Nudt15"/>
    <property type="match status" value="1"/>
</dbReference>
<dbReference type="InterPro" id="IPR000086">
    <property type="entry name" value="NUDIX_hydrolase_dom"/>
</dbReference>